<evidence type="ECO:0000256" key="2">
    <source>
        <dbReference type="SAM" id="MobiDB-lite"/>
    </source>
</evidence>
<dbReference type="GO" id="GO:0007155">
    <property type="term" value="P:cell adhesion"/>
    <property type="evidence" value="ECO:0007669"/>
    <property type="project" value="InterPro"/>
</dbReference>
<evidence type="ECO:0000313" key="5">
    <source>
        <dbReference type="Proteomes" id="UP000250870"/>
    </source>
</evidence>
<dbReference type="SMART" id="SM00634">
    <property type="entry name" value="BID_1"/>
    <property type="match status" value="9"/>
</dbReference>
<dbReference type="PANTHER" id="PTHR39576">
    <property type="entry name" value="ATTACHING AND EFFACING PROTEIN HOMOLOG-RELATED-RELATED"/>
    <property type="match status" value="1"/>
</dbReference>
<dbReference type="InterPro" id="IPR024519">
    <property type="entry name" value="IAT_beta"/>
</dbReference>
<gene>
    <name evidence="4" type="ORF">CKY01_00975</name>
</gene>
<evidence type="ECO:0000259" key="3">
    <source>
        <dbReference type="PROSITE" id="PS51127"/>
    </source>
</evidence>
<dbReference type="InterPro" id="IPR008964">
    <property type="entry name" value="Invasin/intimin_cell_adhesion"/>
</dbReference>
<proteinExistence type="inferred from homology"/>
<feature type="domain" description="Big-1" evidence="3">
    <location>
        <begin position="1042"/>
        <end position="1144"/>
    </location>
</feature>
<dbReference type="FunFam" id="2.40.160.160:FF:000001">
    <property type="entry name" value="Intimin-like inverse autotransporter SinH"/>
    <property type="match status" value="1"/>
</dbReference>
<dbReference type="Gene3D" id="2.40.160.160">
    <property type="entry name" value="Inverse autotransporter, beta-domain"/>
    <property type="match status" value="1"/>
</dbReference>
<dbReference type="InterPro" id="IPR003344">
    <property type="entry name" value="Big_1_dom"/>
</dbReference>
<comment type="similarity">
    <text evidence="1">Belongs to the intimin/invasin family.</text>
</comment>
<feature type="domain" description="Big-1" evidence="3">
    <location>
        <begin position="594"/>
        <end position="696"/>
    </location>
</feature>
<name>A0A329VPH7_9GAMM</name>
<dbReference type="PROSITE" id="PS51127">
    <property type="entry name" value="BIG1"/>
    <property type="match status" value="8"/>
</dbReference>
<dbReference type="Pfam" id="PF11924">
    <property type="entry name" value="IAT_beta"/>
    <property type="match status" value="1"/>
</dbReference>
<dbReference type="Gene3D" id="2.60.40.10">
    <property type="entry name" value="Immunoglobulins"/>
    <property type="match status" value="9"/>
</dbReference>
<feature type="domain" description="Big-1" evidence="3">
    <location>
        <begin position="706"/>
        <end position="808"/>
    </location>
</feature>
<evidence type="ECO:0000256" key="1">
    <source>
        <dbReference type="ARBA" id="ARBA00010116"/>
    </source>
</evidence>
<dbReference type="Pfam" id="PF02369">
    <property type="entry name" value="Big_1"/>
    <property type="match status" value="6"/>
</dbReference>
<dbReference type="PANTHER" id="PTHR39576:SF2">
    <property type="entry name" value="ATTACHING AND EFFACING PROTEIN HOMOLOG-RELATED"/>
    <property type="match status" value="1"/>
</dbReference>
<feature type="compositionally biased region" description="Basic and acidic residues" evidence="2">
    <location>
        <begin position="531"/>
        <end position="546"/>
    </location>
</feature>
<dbReference type="GO" id="GO:0009279">
    <property type="term" value="C:cell outer membrane"/>
    <property type="evidence" value="ECO:0007669"/>
    <property type="project" value="TreeGrafter"/>
</dbReference>
<dbReference type="InterPro" id="IPR003535">
    <property type="entry name" value="Intimin/invasin_bac"/>
</dbReference>
<dbReference type="InterPro" id="IPR038177">
    <property type="entry name" value="IAT_beta_sf"/>
</dbReference>
<accession>A0A329VPH7</accession>
<evidence type="ECO:0000313" key="4">
    <source>
        <dbReference type="EMBL" id="RAW93724.1"/>
    </source>
</evidence>
<feature type="compositionally biased region" description="Polar residues" evidence="2">
    <location>
        <begin position="547"/>
        <end position="558"/>
    </location>
</feature>
<dbReference type="PRINTS" id="PR01369">
    <property type="entry name" value="INTIMIN"/>
</dbReference>
<dbReference type="InterPro" id="IPR013783">
    <property type="entry name" value="Ig-like_fold"/>
</dbReference>
<feature type="region of interest" description="Disordered" evidence="2">
    <location>
        <begin position="531"/>
        <end position="558"/>
    </location>
</feature>
<feature type="domain" description="Big-1" evidence="3">
    <location>
        <begin position="818"/>
        <end position="920"/>
    </location>
</feature>
<dbReference type="Proteomes" id="UP000250870">
    <property type="component" value="Unassembled WGS sequence"/>
</dbReference>
<feature type="domain" description="Big-1" evidence="3">
    <location>
        <begin position="1373"/>
        <end position="1480"/>
    </location>
</feature>
<dbReference type="EMBL" id="NSCI01000001">
    <property type="protein sequence ID" value="RAW93724.1"/>
    <property type="molecule type" value="Genomic_DNA"/>
</dbReference>
<feature type="domain" description="Big-1" evidence="3">
    <location>
        <begin position="1266"/>
        <end position="1368"/>
    </location>
</feature>
<dbReference type="InterPro" id="IPR051715">
    <property type="entry name" value="Intimin-Invasin_domain"/>
</dbReference>
<reference evidence="4 5" key="1">
    <citation type="journal article" date="2018" name="Int. J. Syst. Evol. Microbiol.">
        <title>Whole-genome-based revisit of Photorhabdus phylogeny: proposal for the elevation of most Photorhabdus subspecies to the species level and description of one novel species Photorhabdus bodei sp. nov., and one novel subspecies Photorhabdus laumondii subsp. clarkei subsp. nov.</title>
        <authorList>
            <person name="Machado R.A.R."/>
            <person name="Wuthrich D."/>
            <person name="Kuhnert P."/>
            <person name="Arce C.C.M."/>
            <person name="Thonen L."/>
            <person name="Ruiz C."/>
            <person name="Zhang X."/>
            <person name="Robert C.A.M."/>
            <person name="Karimi J."/>
            <person name="Kamali S."/>
            <person name="Ma J."/>
            <person name="Bruggmann R."/>
            <person name="Erb M."/>
        </authorList>
    </citation>
    <scope>NUCLEOTIDE SEQUENCE [LARGE SCALE GENOMIC DNA]</scope>
    <source>
        <strain evidence="4 5">BOJ-47</strain>
    </source>
</reference>
<comment type="caution">
    <text evidence="4">The sequence shown here is derived from an EMBL/GenBank/DDBJ whole genome shotgun (WGS) entry which is preliminary data.</text>
</comment>
<protein>
    <submittedName>
        <fullName evidence="4">Adhesin</fullName>
    </submittedName>
</protein>
<dbReference type="SUPFAM" id="SSF49373">
    <property type="entry name" value="Invasin/intimin cell-adhesion fragments"/>
    <property type="match status" value="9"/>
</dbReference>
<feature type="domain" description="Big-1" evidence="3">
    <location>
        <begin position="1154"/>
        <end position="1256"/>
    </location>
</feature>
<organism evidence="4 5">
    <name type="scientific">Photorhabdus laumondii subsp. clarkei</name>
    <dbReference type="NCBI Taxonomy" id="2029685"/>
    <lineage>
        <taxon>Bacteria</taxon>
        <taxon>Pseudomonadati</taxon>
        <taxon>Pseudomonadota</taxon>
        <taxon>Gammaproteobacteria</taxon>
        <taxon>Enterobacterales</taxon>
        <taxon>Morganellaceae</taxon>
        <taxon>Photorhabdus</taxon>
    </lineage>
</organism>
<sequence length="1694" mass="184131">MLLKSYPALSEPVKSLIGIENCQEYPEAVIEHNIDSKKQITEQAGNKLHENVTYKEKKRSEPRRCGNFLSKRSVVGKNDSGEKPKILWLDEDSHKDGNHPLPPLILSHGTKILGLLNSDPKKLAQDYIVNKLNSQITSNTQKWLSQFGTAKINLNVDHRGRLDESSVDLLVPFYDDKDHWLVYSQYGYRHKDSRDTVNLGIGTRLFINNWMYGANTFYDNDLTGNNSRFSLGGELWTNYLKMSANAYFRLSDWHNSRDLVNYYERPANGYDLIADMYLPSMPSLGAKIKYEQYFGDNVALFGKNKRQKDPYAATIGVNYTPIPLITAGIDYKLGKEGKSDGIFSFNVNYRFGVPLSEQLSPENVSSLRSLAGSRYDLVERNNNIILNYLKKQQHFRLLVPVIEISSYGGEVKPIQIQSDTPFKNVTWDIPELFQKNGGMINIESTHGYTIQLPEYQPDGKNDYTITGTSKDDQLRVQIQAHVLQRNISLSVNTTDPLIADGNAKYVYTATLLGADKKTPIENAKLIWDTDKKDPGLKLKPDSEATDKNGQQTATLTSTTPLSDIQVSVRINGERVTTDKKVSFTESSSSYRVTGVTVGVDKDKKRYNNGADSYTFTATVVDGHGKPVADKPIDIDWQTDSKVDGLKLTKQNNSVSNAQGQVTATLTSTAAVENVQVSAKTASQQTAVNANGKVSFTEFSTSYYVASVTVEVDKDKAHYNNGSDSYTFTATVKDGHGNLVMGQPVNIDWQTDPKADGLKLTKQNNSVSNAQGQVTATLTSTAAVENVQVSAKTASQQTAVNANGKVSFTEYSASYYVASVTVDVDKDKAHYNNGSDSYTFTATVKDGHGNLVVGQPVNIDWQTDSKVDGLKLTKQSSPVSNAQGQVTATLSSTVVVSDVQVSAKTASQQTAVNANGKVSFTEFSTSYYVASVTVEVDKDKAHYNNGSDSYTFTATVKDGHGNLVVGKPVDIDWQTDSKVDGLKLTKQSDSVSNAQGQVTATLTSTAAVSDVQVSAKTATQQTAENANGKVSFTEFSTSYYVASVTVEVDKDKAHYNNGSDSYTFTATVKDGHGNLVVGKPIDIDWQTNPKADGLKLTKQSNAVSNAQGQVTATLTSTAAVSDVQVSAKTAAQKTAENANGKVSFTEYSASYYVASVTVDADKDKAHYNNGSDSYTFTATVKDGHGNLVVGKPIDIDWQTNPKADGLKLTKQSNAVSNAQGQVTATLTSTAVVSDVQVSAKTASQQTAENANGKVSFTEFSTSYYVASVTVDADKDKAHYNNGSDSYTFTATVKDGHGNLVVGKPIDIDWQTDSTEAGLKLTKQSNSVSNAQGQVTATLTSTAKVSDVQVSAKTATQQTAENADKKVSFISPDELASLTVSPDHVTEGEGEGHTYTFTATVKDFSGQAKSGVAVAWSATNSKGVTITDKNLVTQVVGDGKTDADGKAQYQIYSKSGGFVAVMVTAKVNDSSVGSKNKTVEIKANEQDVTDFFIMDYDTTDGKPIGSSVPKERMNFAWPKMRFNPEYLPGELTIAGYTGVYDSSNRNVIDVNEEYFQVKKAGTATLTTTFTHPESGRYLKYVIPDVKIDHFVIVDFDIKGPGIGLTYSKDRIDKSQPLPRCTRGNRIKESDLGRSIDYLVKKLNLDLIKKGLLGDPRTGLNNDGVTMGGLYVSNSIQAHLLNKRDSTSTVYVVLCEE</sequence>
<feature type="domain" description="Big-1" evidence="3">
    <location>
        <begin position="930"/>
        <end position="1032"/>
    </location>
</feature>